<dbReference type="InterPro" id="IPR003594">
    <property type="entry name" value="HATPase_dom"/>
</dbReference>
<name>A0ABV8HGS4_9ACTN</name>
<feature type="domain" description="Histidine kinase/HSP90-like ATPase" evidence="2">
    <location>
        <begin position="32"/>
        <end position="125"/>
    </location>
</feature>
<dbReference type="GO" id="GO:0005524">
    <property type="term" value="F:ATP binding"/>
    <property type="evidence" value="ECO:0007669"/>
    <property type="project" value="UniProtKB-KW"/>
</dbReference>
<protein>
    <submittedName>
        <fullName evidence="3">ATP-binding protein</fullName>
    </submittedName>
</protein>
<dbReference type="Gene3D" id="3.30.565.10">
    <property type="entry name" value="Histidine kinase-like ATPase, C-terminal domain"/>
    <property type="match status" value="1"/>
</dbReference>
<dbReference type="SUPFAM" id="SSF55874">
    <property type="entry name" value="ATPase domain of HSP90 chaperone/DNA topoisomerase II/histidine kinase"/>
    <property type="match status" value="1"/>
</dbReference>
<keyword evidence="3" id="KW-0067">ATP-binding</keyword>
<keyword evidence="3" id="KW-0547">Nucleotide-binding</keyword>
<accession>A0ABV8HGS4</accession>
<dbReference type="Pfam" id="PF13581">
    <property type="entry name" value="HATPase_c_2"/>
    <property type="match status" value="1"/>
</dbReference>
<dbReference type="RefSeq" id="WP_386425445.1">
    <property type="nucleotide sequence ID" value="NZ_JBHSBB010000003.1"/>
</dbReference>
<dbReference type="CDD" id="cd16936">
    <property type="entry name" value="HATPase_RsbW-like"/>
    <property type="match status" value="1"/>
</dbReference>
<keyword evidence="1" id="KW-0808">Transferase</keyword>
<keyword evidence="1" id="KW-0418">Kinase</keyword>
<keyword evidence="1" id="KW-0723">Serine/threonine-protein kinase</keyword>
<dbReference type="InterPro" id="IPR036890">
    <property type="entry name" value="HATPase_C_sf"/>
</dbReference>
<organism evidence="3 4">
    <name type="scientific">Streptomyces polygonati</name>
    <dbReference type="NCBI Taxonomy" id="1617087"/>
    <lineage>
        <taxon>Bacteria</taxon>
        <taxon>Bacillati</taxon>
        <taxon>Actinomycetota</taxon>
        <taxon>Actinomycetes</taxon>
        <taxon>Kitasatosporales</taxon>
        <taxon>Streptomycetaceae</taxon>
        <taxon>Streptomyces</taxon>
    </lineage>
</organism>
<evidence type="ECO:0000259" key="2">
    <source>
        <dbReference type="Pfam" id="PF13581"/>
    </source>
</evidence>
<evidence type="ECO:0000313" key="3">
    <source>
        <dbReference type="EMBL" id="MFC4030267.1"/>
    </source>
</evidence>
<reference evidence="4" key="1">
    <citation type="journal article" date="2019" name="Int. J. Syst. Evol. Microbiol.">
        <title>The Global Catalogue of Microorganisms (GCM) 10K type strain sequencing project: providing services to taxonomists for standard genome sequencing and annotation.</title>
        <authorList>
            <consortium name="The Broad Institute Genomics Platform"/>
            <consortium name="The Broad Institute Genome Sequencing Center for Infectious Disease"/>
            <person name="Wu L."/>
            <person name="Ma J."/>
        </authorList>
    </citation>
    <scope>NUCLEOTIDE SEQUENCE [LARGE SCALE GENOMIC DNA]</scope>
    <source>
        <strain evidence="4">CGMCC 4.7237</strain>
    </source>
</reference>
<dbReference type="Proteomes" id="UP001595765">
    <property type="component" value="Unassembled WGS sequence"/>
</dbReference>
<comment type="caution">
    <text evidence="3">The sequence shown here is derived from an EMBL/GenBank/DDBJ whole genome shotgun (WGS) entry which is preliminary data.</text>
</comment>
<keyword evidence="4" id="KW-1185">Reference proteome</keyword>
<dbReference type="PANTHER" id="PTHR35526:SF3">
    <property type="entry name" value="ANTI-SIGMA-F FACTOR RSBW"/>
    <property type="match status" value="1"/>
</dbReference>
<evidence type="ECO:0000313" key="4">
    <source>
        <dbReference type="Proteomes" id="UP001595765"/>
    </source>
</evidence>
<dbReference type="InterPro" id="IPR050267">
    <property type="entry name" value="Anti-sigma-factor_SerPK"/>
</dbReference>
<evidence type="ECO:0000256" key="1">
    <source>
        <dbReference type="ARBA" id="ARBA00022527"/>
    </source>
</evidence>
<sequence>MRQPAVENERDTAEGGTLSDTEAVLVRDTNAPRQARRYVTRVLYSLRAPAAVVEAAEIIASELVTNSVKYGRARMVRVALTVRAGAATITVSDGTPYVPLPPVTPAGEDDENGRGLFLVEALAARWGHRCAGSEPSDGTAVWAELPWQAA</sequence>
<proteinExistence type="predicted"/>
<dbReference type="PANTHER" id="PTHR35526">
    <property type="entry name" value="ANTI-SIGMA-F FACTOR RSBW-RELATED"/>
    <property type="match status" value="1"/>
</dbReference>
<gene>
    <name evidence="3" type="ORF">ACFO3J_02145</name>
</gene>
<dbReference type="EMBL" id="JBHSBB010000003">
    <property type="protein sequence ID" value="MFC4030267.1"/>
    <property type="molecule type" value="Genomic_DNA"/>
</dbReference>